<dbReference type="PANTHER" id="PTHR42711">
    <property type="entry name" value="ABC TRANSPORTER ATP-BINDING PROTEIN"/>
    <property type="match status" value="1"/>
</dbReference>
<evidence type="ECO:0000256" key="6">
    <source>
        <dbReference type="ARBA" id="ARBA00023251"/>
    </source>
</evidence>
<sequence length="353" mass="37748">MCVRAVEVVDLVKKYKKNPNPAVAGLSFEVEPGEVFGLLGPNGAGKTTTVGVLTTRVLKSGGEARVHGVDVTKDPTTARQLLAVVPQRNNLDRSLNIRQNLLFHAAYHGVGRAERTRRVDEILERMGLADRANDRVDFISGGQAQRVMIARALMHKPRVMFLDEPSTGLDPQARLFVHDRVKELHDDGVTVVLTTHDMDEAAKLCDRVGIIDHGKLLALDSPAALTKNLPGSTTVSVTVALDSIDPGKVTAALEEIPGVERVEKITSGGPAMPAGGFPTGMMPPGGPPPGAMPSQAVKETEGHFRLYTEVEPAVVLPALLRALGELGCDVSDLSIGTPSLEDVFIHLTGRELR</sequence>
<feature type="domain" description="ABC transporter" evidence="7">
    <location>
        <begin position="6"/>
        <end position="238"/>
    </location>
</feature>
<keyword evidence="9" id="KW-1185">Reference proteome</keyword>
<reference evidence="8 9" key="1">
    <citation type="submission" date="2021-12" db="EMBL/GenBank/DDBJ databases">
        <title>Genome sequence of Kibdelosporangium philippinense ATCC 49844.</title>
        <authorList>
            <person name="Fedorov E.A."/>
            <person name="Omeragic M."/>
            <person name="Shalygina K.F."/>
            <person name="Maclea K.S."/>
        </authorList>
    </citation>
    <scope>NUCLEOTIDE SEQUENCE [LARGE SCALE GENOMIC DNA]</scope>
    <source>
        <strain evidence="8 9">ATCC 49844</strain>
    </source>
</reference>
<dbReference type="SMART" id="SM00382">
    <property type="entry name" value="AAA"/>
    <property type="match status" value="1"/>
</dbReference>
<comment type="subcellular location">
    <subcellularLocation>
        <location evidence="1">Cell membrane</location>
        <topology evidence="1">Peripheral membrane protein</topology>
    </subcellularLocation>
</comment>
<keyword evidence="4" id="KW-0547">Nucleotide-binding</keyword>
<dbReference type="EMBL" id="JAJVCN010000003">
    <property type="protein sequence ID" value="MCE7008594.1"/>
    <property type="molecule type" value="Genomic_DNA"/>
</dbReference>
<comment type="similarity">
    <text evidence="2">Belongs to the ABC transporter superfamily.</text>
</comment>
<protein>
    <submittedName>
        <fullName evidence="8">ABC transporter ATP-binding protein</fullName>
    </submittedName>
</protein>
<comment type="caution">
    <text evidence="8">The sequence shown here is derived from an EMBL/GenBank/DDBJ whole genome shotgun (WGS) entry which is preliminary data.</text>
</comment>
<dbReference type="PANTHER" id="PTHR42711:SF5">
    <property type="entry name" value="ABC TRANSPORTER ATP-BINDING PROTEIN NATA"/>
    <property type="match status" value="1"/>
</dbReference>
<evidence type="ECO:0000256" key="1">
    <source>
        <dbReference type="ARBA" id="ARBA00004202"/>
    </source>
</evidence>
<evidence type="ECO:0000259" key="7">
    <source>
        <dbReference type="PROSITE" id="PS50893"/>
    </source>
</evidence>
<dbReference type="SUPFAM" id="SSF52540">
    <property type="entry name" value="P-loop containing nucleoside triphosphate hydrolases"/>
    <property type="match status" value="1"/>
</dbReference>
<dbReference type="PROSITE" id="PS50893">
    <property type="entry name" value="ABC_TRANSPORTER_2"/>
    <property type="match status" value="1"/>
</dbReference>
<evidence type="ECO:0000313" key="8">
    <source>
        <dbReference type="EMBL" id="MCE7008594.1"/>
    </source>
</evidence>
<evidence type="ECO:0000256" key="3">
    <source>
        <dbReference type="ARBA" id="ARBA00022448"/>
    </source>
</evidence>
<dbReference type="GO" id="GO:0005524">
    <property type="term" value="F:ATP binding"/>
    <property type="evidence" value="ECO:0007669"/>
    <property type="project" value="UniProtKB-KW"/>
</dbReference>
<dbReference type="Pfam" id="PF00005">
    <property type="entry name" value="ABC_tran"/>
    <property type="match status" value="1"/>
</dbReference>
<evidence type="ECO:0000256" key="4">
    <source>
        <dbReference type="ARBA" id="ARBA00022741"/>
    </source>
</evidence>
<dbReference type="InterPro" id="IPR050763">
    <property type="entry name" value="ABC_transporter_ATP-binding"/>
</dbReference>
<organism evidence="8 9">
    <name type="scientific">Kibdelosporangium philippinense</name>
    <dbReference type="NCBI Taxonomy" id="211113"/>
    <lineage>
        <taxon>Bacteria</taxon>
        <taxon>Bacillati</taxon>
        <taxon>Actinomycetota</taxon>
        <taxon>Actinomycetes</taxon>
        <taxon>Pseudonocardiales</taxon>
        <taxon>Pseudonocardiaceae</taxon>
        <taxon>Kibdelosporangium</taxon>
    </lineage>
</organism>
<keyword evidence="3" id="KW-0813">Transport</keyword>
<dbReference type="InterPro" id="IPR027417">
    <property type="entry name" value="P-loop_NTPase"/>
</dbReference>
<dbReference type="Gene3D" id="3.40.50.300">
    <property type="entry name" value="P-loop containing nucleotide triphosphate hydrolases"/>
    <property type="match status" value="1"/>
</dbReference>
<proteinExistence type="inferred from homology"/>
<evidence type="ECO:0000256" key="2">
    <source>
        <dbReference type="ARBA" id="ARBA00005417"/>
    </source>
</evidence>
<accession>A0ABS8ZLD5</accession>
<dbReference type="PROSITE" id="PS00211">
    <property type="entry name" value="ABC_TRANSPORTER_1"/>
    <property type="match status" value="1"/>
</dbReference>
<dbReference type="Proteomes" id="UP001521150">
    <property type="component" value="Unassembled WGS sequence"/>
</dbReference>
<gene>
    <name evidence="8" type="ORF">LWC34_38145</name>
</gene>
<name>A0ABS8ZLD5_9PSEU</name>
<evidence type="ECO:0000313" key="9">
    <source>
        <dbReference type="Proteomes" id="UP001521150"/>
    </source>
</evidence>
<dbReference type="InterPro" id="IPR017871">
    <property type="entry name" value="ABC_transporter-like_CS"/>
</dbReference>
<evidence type="ECO:0000256" key="5">
    <source>
        <dbReference type="ARBA" id="ARBA00022840"/>
    </source>
</evidence>
<dbReference type="InterPro" id="IPR003593">
    <property type="entry name" value="AAA+_ATPase"/>
</dbReference>
<keyword evidence="5 8" id="KW-0067">ATP-binding</keyword>
<keyword evidence="6" id="KW-0046">Antibiotic resistance</keyword>
<dbReference type="InterPro" id="IPR003439">
    <property type="entry name" value="ABC_transporter-like_ATP-bd"/>
</dbReference>